<dbReference type="CDD" id="cd14744">
    <property type="entry name" value="PAAR_CT_2"/>
    <property type="match status" value="1"/>
</dbReference>
<accession>A0A1I7JFF5</accession>
<reference evidence="2" key="1">
    <citation type="submission" date="2016-10" db="EMBL/GenBank/DDBJ databases">
        <authorList>
            <person name="Varghese N."/>
            <person name="Submissions S."/>
        </authorList>
    </citation>
    <scope>NUCLEOTIDE SEQUENCE [LARGE SCALE GENOMIC DNA]</scope>
    <source>
        <strain evidence="2">CGMCC 1.11014</strain>
    </source>
</reference>
<organism evidence="1 2">
    <name type="scientific">Pseudoduganella namucuonensis</name>
    <dbReference type="NCBI Taxonomy" id="1035707"/>
    <lineage>
        <taxon>Bacteria</taxon>
        <taxon>Pseudomonadati</taxon>
        <taxon>Pseudomonadota</taxon>
        <taxon>Betaproteobacteria</taxon>
        <taxon>Burkholderiales</taxon>
        <taxon>Oxalobacteraceae</taxon>
        <taxon>Telluria group</taxon>
        <taxon>Pseudoduganella</taxon>
    </lineage>
</organism>
<name>A0A1I7JFF5_9BURK</name>
<gene>
    <name evidence="1" type="ORF">SAMN05216552_101186</name>
</gene>
<sequence>MAGPFIRLGDKLSHGGAVVQASPHSDSAGIGIARVGDKVACAVHGPGVIVTGDATMLVDGQPAARQGDKTSCGASLIASQQATTDQV</sequence>
<dbReference type="STRING" id="1035707.SAMN05216552_101186"/>
<dbReference type="AlphaFoldDB" id="A0A1I7JFF5"/>
<dbReference type="OrthoDB" id="197187at2"/>
<dbReference type="Proteomes" id="UP000199391">
    <property type="component" value="Unassembled WGS sequence"/>
</dbReference>
<evidence type="ECO:0000313" key="2">
    <source>
        <dbReference type="Proteomes" id="UP000199391"/>
    </source>
</evidence>
<evidence type="ECO:0000313" key="1">
    <source>
        <dbReference type="EMBL" id="SFU83889.1"/>
    </source>
</evidence>
<protein>
    <submittedName>
        <fullName evidence="1">Zn-binding Pro-Ala-Ala-Arg (PAAR) domain-containing protein, incolved in TypeVI secretion</fullName>
    </submittedName>
</protein>
<dbReference type="Pfam" id="PF05488">
    <property type="entry name" value="PAAR_motif"/>
    <property type="match status" value="1"/>
</dbReference>
<dbReference type="EMBL" id="FPBO01000011">
    <property type="protein sequence ID" value="SFU83889.1"/>
    <property type="molecule type" value="Genomic_DNA"/>
</dbReference>
<dbReference type="InterPro" id="IPR008727">
    <property type="entry name" value="PAAR_motif"/>
</dbReference>
<keyword evidence="2" id="KW-1185">Reference proteome</keyword>
<dbReference type="Gene3D" id="2.60.200.60">
    <property type="match status" value="1"/>
</dbReference>
<proteinExistence type="predicted"/>
<dbReference type="RefSeq" id="WP_093556129.1">
    <property type="nucleotide sequence ID" value="NZ_FPBO01000011.1"/>
</dbReference>